<evidence type="ECO:0000313" key="3">
    <source>
        <dbReference type="Proteomes" id="UP001497497"/>
    </source>
</evidence>
<protein>
    <recommendedName>
        <fullName evidence="1">Methyltransferase FkbM domain-containing protein</fullName>
    </recommendedName>
</protein>
<dbReference type="Proteomes" id="UP001497497">
    <property type="component" value="Unassembled WGS sequence"/>
</dbReference>
<dbReference type="InterPro" id="IPR052514">
    <property type="entry name" value="SAM-dependent_MTase"/>
</dbReference>
<dbReference type="InterPro" id="IPR006342">
    <property type="entry name" value="FkbM_mtfrase"/>
</dbReference>
<keyword evidence="3" id="KW-1185">Reference proteome</keyword>
<evidence type="ECO:0000259" key="1">
    <source>
        <dbReference type="Pfam" id="PF05050"/>
    </source>
</evidence>
<dbReference type="InterPro" id="IPR029063">
    <property type="entry name" value="SAM-dependent_MTases_sf"/>
</dbReference>
<feature type="domain" description="Methyltransferase FkbM" evidence="1">
    <location>
        <begin position="157"/>
        <end position="301"/>
    </location>
</feature>
<sequence length="327" mass="36608">MRAVNRLKQITFVAAILVLAYLGMSLMRNQVDQVDVQHETKYYIGGSQNLNGLQKQLGTKSLHPDVNIVTSASQGQLVPQHKDCIEMPGSIRKGLYICVHPVKDDKWVSGSLKAGKLWEAHLVTEMMSALKADPSLQLVDLGCNIGQFSLSAAALDRHVLSVEMMMTNVQLLQMSLQLSNLTSLVTIVNNAVYKDHRELGVKFMKDNIGGNRLNVSNTLDDIDDKAAKVTVKTICMNDLVPLVRNARVYLKMDIENSEHFALQCADEFFKEVDVKIVQMEWYQRSPEDGKVILEFMDSQNYTVSRSASGNSPIDLKSMPDNVFFLKK</sequence>
<proteinExistence type="predicted"/>
<dbReference type="Pfam" id="PF05050">
    <property type="entry name" value="Methyltransf_21"/>
    <property type="match status" value="1"/>
</dbReference>
<name>A0AAV2HF02_LYMST</name>
<reference evidence="2 3" key="1">
    <citation type="submission" date="2024-04" db="EMBL/GenBank/DDBJ databases">
        <authorList>
            <consortium name="Genoscope - CEA"/>
            <person name="William W."/>
        </authorList>
    </citation>
    <scope>NUCLEOTIDE SEQUENCE [LARGE SCALE GENOMIC DNA]</scope>
</reference>
<comment type="caution">
    <text evidence="2">The sequence shown here is derived from an EMBL/GenBank/DDBJ whole genome shotgun (WGS) entry which is preliminary data.</text>
</comment>
<gene>
    <name evidence="2" type="ORF">GSLYS_00006566001</name>
</gene>
<evidence type="ECO:0000313" key="2">
    <source>
        <dbReference type="EMBL" id="CAL1532516.1"/>
    </source>
</evidence>
<dbReference type="AlphaFoldDB" id="A0AAV2HF02"/>
<dbReference type="SUPFAM" id="SSF53335">
    <property type="entry name" value="S-adenosyl-L-methionine-dependent methyltransferases"/>
    <property type="match status" value="1"/>
</dbReference>
<accession>A0AAV2HF02</accession>
<dbReference type="EMBL" id="CAXITT010000118">
    <property type="protein sequence ID" value="CAL1532516.1"/>
    <property type="molecule type" value="Genomic_DNA"/>
</dbReference>
<dbReference type="PANTHER" id="PTHR34203:SF15">
    <property type="entry name" value="SLL1173 PROTEIN"/>
    <property type="match status" value="1"/>
</dbReference>
<organism evidence="2 3">
    <name type="scientific">Lymnaea stagnalis</name>
    <name type="common">Great pond snail</name>
    <name type="synonym">Helix stagnalis</name>
    <dbReference type="NCBI Taxonomy" id="6523"/>
    <lineage>
        <taxon>Eukaryota</taxon>
        <taxon>Metazoa</taxon>
        <taxon>Spiralia</taxon>
        <taxon>Lophotrochozoa</taxon>
        <taxon>Mollusca</taxon>
        <taxon>Gastropoda</taxon>
        <taxon>Heterobranchia</taxon>
        <taxon>Euthyneura</taxon>
        <taxon>Panpulmonata</taxon>
        <taxon>Hygrophila</taxon>
        <taxon>Lymnaeoidea</taxon>
        <taxon>Lymnaeidae</taxon>
        <taxon>Lymnaea</taxon>
    </lineage>
</organism>
<dbReference type="Gene3D" id="3.40.50.150">
    <property type="entry name" value="Vaccinia Virus protein VP39"/>
    <property type="match status" value="1"/>
</dbReference>
<dbReference type="NCBIfam" id="TIGR01444">
    <property type="entry name" value="fkbM_fam"/>
    <property type="match status" value="1"/>
</dbReference>
<dbReference type="PANTHER" id="PTHR34203">
    <property type="entry name" value="METHYLTRANSFERASE, FKBM FAMILY PROTEIN"/>
    <property type="match status" value="1"/>
</dbReference>